<evidence type="ECO:0000313" key="2">
    <source>
        <dbReference type="Proteomes" id="UP000006727"/>
    </source>
</evidence>
<name>A0A7I4EQX0_PHYPA</name>
<dbReference type="Proteomes" id="UP000006727">
    <property type="component" value="Chromosome 9"/>
</dbReference>
<dbReference type="Gramene" id="Pp3c9_7340V3.1">
    <property type="protein sequence ID" value="PAC:32912894.CDS.1"/>
    <property type="gene ID" value="Pp3c9_7340"/>
</dbReference>
<keyword evidence="2" id="KW-1185">Reference proteome</keyword>
<dbReference type="EMBL" id="ABEU02000009">
    <property type="status" value="NOT_ANNOTATED_CDS"/>
    <property type="molecule type" value="Genomic_DNA"/>
</dbReference>
<evidence type="ECO:0000313" key="1">
    <source>
        <dbReference type="EnsemblPlants" id="PAC:32912895.CDS.1"/>
    </source>
</evidence>
<dbReference type="EnsemblPlants" id="Pp3c9_7340V3.2">
    <property type="protein sequence ID" value="PAC:32912895.CDS.1"/>
    <property type="gene ID" value="Pp3c9_7340"/>
</dbReference>
<proteinExistence type="predicted"/>
<accession>A0A7I4EQX0</accession>
<protein>
    <submittedName>
        <fullName evidence="1">Uncharacterized protein</fullName>
    </submittedName>
</protein>
<dbReference type="Gramene" id="Pp3c9_7340V3.2">
    <property type="protein sequence ID" value="PAC:32912895.CDS.1"/>
    <property type="gene ID" value="Pp3c9_7340"/>
</dbReference>
<sequence length="80" mass="9351">MASIQHRKFNFVEQFCICSSFDHVVNHVNPCHIRRQNLIPCICSSFGNILKREHPHHILIQILAPSKFSSCREQPRVLKD</sequence>
<reference evidence="1 2" key="2">
    <citation type="journal article" date="2018" name="Plant J.">
        <title>The Physcomitrella patens chromosome-scale assembly reveals moss genome structure and evolution.</title>
        <authorList>
            <person name="Lang D."/>
            <person name="Ullrich K.K."/>
            <person name="Murat F."/>
            <person name="Fuchs J."/>
            <person name="Jenkins J."/>
            <person name="Haas F.B."/>
            <person name="Piednoel M."/>
            <person name="Gundlach H."/>
            <person name="Van Bel M."/>
            <person name="Meyberg R."/>
            <person name="Vives C."/>
            <person name="Morata J."/>
            <person name="Symeonidi A."/>
            <person name="Hiss M."/>
            <person name="Muchero W."/>
            <person name="Kamisugi Y."/>
            <person name="Saleh O."/>
            <person name="Blanc G."/>
            <person name="Decker E.L."/>
            <person name="van Gessel N."/>
            <person name="Grimwood J."/>
            <person name="Hayes R.D."/>
            <person name="Graham S.W."/>
            <person name="Gunter L.E."/>
            <person name="McDaniel S.F."/>
            <person name="Hoernstein S.N.W."/>
            <person name="Larsson A."/>
            <person name="Li F.W."/>
            <person name="Perroud P.F."/>
            <person name="Phillips J."/>
            <person name="Ranjan P."/>
            <person name="Rokshar D.S."/>
            <person name="Rothfels C.J."/>
            <person name="Schneider L."/>
            <person name="Shu S."/>
            <person name="Stevenson D.W."/>
            <person name="Thummler F."/>
            <person name="Tillich M."/>
            <person name="Villarreal Aguilar J.C."/>
            <person name="Widiez T."/>
            <person name="Wong G.K."/>
            <person name="Wymore A."/>
            <person name="Zhang Y."/>
            <person name="Zimmer A.D."/>
            <person name="Quatrano R.S."/>
            <person name="Mayer K.F.X."/>
            <person name="Goodstein D."/>
            <person name="Casacuberta J.M."/>
            <person name="Vandepoele K."/>
            <person name="Reski R."/>
            <person name="Cuming A.C."/>
            <person name="Tuskan G.A."/>
            <person name="Maumus F."/>
            <person name="Salse J."/>
            <person name="Schmutz J."/>
            <person name="Rensing S.A."/>
        </authorList>
    </citation>
    <scope>NUCLEOTIDE SEQUENCE [LARGE SCALE GENOMIC DNA]</scope>
    <source>
        <strain evidence="1 2">cv. Gransden 2004</strain>
    </source>
</reference>
<dbReference type="AlphaFoldDB" id="A0A7I4EQX0"/>
<dbReference type="InParanoid" id="A0A7I4EQX0"/>
<dbReference type="EnsemblPlants" id="Pp3c9_7340V3.1">
    <property type="protein sequence ID" value="PAC:32912894.CDS.1"/>
    <property type="gene ID" value="Pp3c9_7340"/>
</dbReference>
<organism evidence="1 2">
    <name type="scientific">Physcomitrium patens</name>
    <name type="common">Spreading-leaved earth moss</name>
    <name type="synonym">Physcomitrella patens</name>
    <dbReference type="NCBI Taxonomy" id="3218"/>
    <lineage>
        <taxon>Eukaryota</taxon>
        <taxon>Viridiplantae</taxon>
        <taxon>Streptophyta</taxon>
        <taxon>Embryophyta</taxon>
        <taxon>Bryophyta</taxon>
        <taxon>Bryophytina</taxon>
        <taxon>Bryopsida</taxon>
        <taxon>Funariidae</taxon>
        <taxon>Funariales</taxon>
        <taxon>Funariaceae</taxon>
        <taxon>Physcomitrium</taxon>
    </lineage>
</organism>
<reference evidence="1" key="3">
    <citation type="submission" date="2020-12" db="UniProtKB">
        <authorList>
            <consortium name="EnsemblPlants"/>
        </authorList>
    </citation>
    <scope>IDENTIFICATION</scope>
</reference>
<reference evidence="1 2" key="1">
    <citation type="journal article" date="2008" name="Science">
        <title>The Physcomitrella genome reveals evolutionary insights into the conquest of land by plants.</title>
        <authorList>
            <person name="Rensing S."/>
            <person name="Lang D."/>
            <person name="Zimmer A."/>
            <person name="Terry A."/>
            <person name="Salamov A."/>
            <person name="Shapiro H."/>
            <person name="Nishiyama T."/>
            <person name="Perroud P.-F."/>
            <person name="Lindquist E."/>
            <person name="Kamisugi Y."/>
            <person name="Tanahashi T."/>
            <person name="Sakakibara K."/>
            <person name="Fujita T."/>
            <person name="Oishi K."/>
            <person name="Shin-I T."/>
            <person name="Kuroki Y."/>
            <person name="Toyoda A."/>
            <person name="Suzuki Y."/>
            <person name="Hashimoto A."/>
            <person name="Yamaguchi K."/>
            <person name="Sugano A."/>
            <person name="Kohara Y."/>
            <person name="Fujiyama A."/>
            <person name="Anterola A."/>
            <person name="Aoki S."/>
            <person name="Ashton N."/>
            <person name="Barbazuk W.B."/>
            <person name="Barker E."/>
            <person name="Bennetzen J."/>
            <person name="Bezanilla M."/>
            <person name="Blankenship R."/>
            <person name="Cho S.H."/>
            <person name="Dutcher S."/>
            <person name="Estelle M."/>
            <person name="Fawcett J.A."/>
            <person name="Gundlach H."/>
            <person name="Hanada K."/>
            <person name="Heyl A."/>
            <person name="Hicks K.A."/>
            <person name="Hugh J."/>
            <person name="Lohr M."/>
            <person name="Mayer K."/>
            <person name="Melkozernov A."/>
            <person name="Murata T."/>
            <person name="Nelson D."/>
            <person name="Pils B."/>
            <person name="Prigge M."/>
            <person name="Reiss B."/>
            <person name="Renner T."/>
            <person name="Rombauts S."/>
            <person name="Rushton P."/>
            <person name="Sanderfoot A."/>
            <person name="Schween G."/>
            <person name="Shiu S.-H."/>
            <person name="Stueber K."/>
            <person name="Theodoulou F.L."/>
            <person name="Tu H."/>
            <person name="Van de Peer Y."/>
            <person name="Verrier P.J."/>
            <person name="Waters E."/>
            <person name="Wood A."/>
            <person name="Yang L."/>
            <person name="Cove D."/>
            <person name="Cuming A."/>
            <person name="Hasebe M."/>
            <person name="Lucas S."/>
            <person name="Mishler D.B."/>
            <person name="Reski R."/>
            <person name="Grigoriev I."/>
            <person name="Quatrano R.S."/>
            <person name="Boore J.L."/>
        </authorList>
    </citation>
    <scope>NUCLEOTIDE SEQUENCE [LARGE SCALE GENOMIC DNA]</scope>
    <source>
        <strain evidence="1 2">cv. Gransden 2004</strain>
    </source>
</reference>